<proteinExistence type="predicted"/>
<dbReference type="Proteomes" id="UP000691718">
    <property type="component" value="Unassembled WGS sequence"/>
</dbReference>
<protein>
    <submittedName>
        <fullName evidence="2">(apollo) hypothetical protein</fullName>
    </submittedName>
</protein>
<accession>A0A8S3W747</accession>
<organism evidence="2 3">
    <name type="scientific">Parnassius apollo</name>
    <name type="common">Apollo butterfly</name>
    <name type="synonym">Papilio apollo</name>
    <dbReference type="NCBI Taxonomy" id="110799"/>
    <lineage>
        <taxon>Eukaryota</taxon>
        <taxon>Metazoa</taxon>
        <taxon>Ecdysozoa</taxon>
        <taxon>Arthropoda</taxon>
        <taxon>Hexapoda</taxon>
        <taxon>Insecta</taxon>
        <taxon>Pterygota</taxon>
        <taxon>Neoptera</taxon>
        <taxon>Endopterygota</taxon>
        <taxon>Lepidoptera</taxon>
        <taxon>Glossata</taxon>
        <taxon>Ditrysia</taxon>
        <taxon>Papilionoidea</taxon>
        <taxon>Papilionidae</taxon>
        <taxon>Parnassiinae</taxon>
        <taxon>Parnassini</taxon>
        <taxon>Parnassius</taxon>
        <taxon>Parnassius</taxon>
    </lineage>
</organism>
<evidence type="ECO:0000313" key="3">
    <source>
        <dbReference type="Proteomes" id="UP000691718"/>
    </source>
</evidence>
<feature type="compositionally biased region" description="Polar residues" evidence="1">
    <location>
        <begin position="1"/>
        <end position="20"/>
    </location>
</feature>
<comment type="caution">
    <text evidence="2">The sequence shown here is derived from an EMBL/GenBank/DDBJ whole genome shotgun (WGS) entry which is preliminary data.</text>
</comment>
<gene>
    <name evidence="2" type="ORF">PAPOLLO_LOCUS2848</name>
</gene>
<name>A0A8S3W747_PARAO</name>
<dbReference type="OrthoDB" id="6339763at2759"/>
<sequence>MVAAPQQATNQVAQNGSTIFPRSHHQRTEGPPAAPKSHDYLLKVLLVGDCDVGKQEILQELENGSTDSLLCSGSAYKTTAILPDGIKVRLQL</sequence>
<feature type="region of interest" description="Disordered" evidence="1">
    <location>
        <begin position="1"/>
        <end position="36"/>
    </location>
</feature>
<dbReference type="EMBL" id="CAJQZP010000191">
    <property type="protein sequence ID" value="CAG4944400.1"/>
    <property type="molecule type" value="Genomic_DNA"/>
</dbReference>
<keyword evidence="3" id="KW-1185">Reference proteome</keyword>
<dbReference type="AlphaFoldDB" id="A0A8S3W747"/>
<evidence type="ECO:0000313" key="2">
    <source>
        <dbReference type="EMBL" id="CAG4944400.1"/>
    </source>
</evidence>
<evidence type="ECO:0000256" key="1">
    <source>
        <dbReference type="SAM" id="MobiDB-lite"/>
    </source>
</evidence>
<reference evidence="2" key="1">
    <citation type="submission" date="2021-04" db="EMBL/GenBank/DDBJ databases">
        <authorList>
            <person name="Tunstrom K."/>
        </authorList>
    </citation>
    <scope>NUCLEOTIDE SEQUENCE</scope>
</reference>